<organism evidence="1 2">
    <name type="scientific">candidate division WS6 bacterium GW2011_GWF2_39_15</name>
    <dbReference type="NCBI Taxonomy" id="1619100"/>
    <lineage>
        <taxon>Bacteria</taxon>
        <taxon>Candidatus Dojkabacteria</taxon>
    </lineage>
</organism>
<comment type="caution">
    <text evidence="1">The sequence shown here is derived from an EMBL/GenBank/DDBJ whole genome shotgun (WGS) entry which is preliminary data.</text>
</comment>
<protein>
    <submittedName>
        <fullName evidence="1">Uncharacterized protein</fullName>
    </submittedName>
</protein>
<dbReference type="Proteomes" id="UP000034799">
    <property type="component" value="Unassembled WGS sequence"/>
</dbReference>
<accession>A0A0G0MQD9</accession>
<name>A0A0G0MQD9_9BACT</name>
<sequence length="174" mass="20348">MADKEKLYKWRGLLWQIIDDDWAVARCMKDNCDVRWENEDDVYDNVYTTCPKCGNKVELEGERREIIEDIIKIINSDKFKGADIVNLDDEYITVTQSKKEDDDYWVRASISENRKGETQLMVLAGSRKSKNKTQLFIDPQNERVSFDQNNDHPREVFSKVNAIFKKSSTLVGNK</sequence>
<dbReference type="STRING" id="1619100.UT34_C0001G0289"/>
<evidence type="ECO:0000313" key="2">
    <source>
        <dbReference type="Proteomes" id="UP000034799"/>
    </source>
</evidence>
<dbReference type="AlphaFoldDB" id="A0A0G0MQD9"/>
<reference evidence="1 2" key="1">
    <citation type="journal article" date="2015" name="Nature">
        <title>rRNA introns, odd ribosomes, and small enigmatic genomes across a large radiation of phyla.</title>
        <authorList>
            <person name="Brown C.T."/>
            <person name="Hug L.A."/>
            <person name="Thomas B.C."/>
            <person name="Sharon I."/>
            <person name="Castelle C.J."/>
            <person name="Singh A."/>
            <person name="Wilkins M.J."/>
            <person name="Williams K.H."/>
            <person name="Banfield J.F."/>
        </authorList>
    </citation>
    <scope>NUCLEOTIDE SEQUENCE [LARGE SCALE GENOMIC DNA]</scope>
</reference>
<dbReference type="EMBL" id="LBWK01000001">
    <property type="protein sequence ID" value="KKR06249.1"/>
    <property type="molecule type" value="Genomic_DNA"/>
</dbReference>
<proteinExistence type="predicted"/>
<evidence type="ECO:0000313" key="1">
    <source>
        <dbReference type="EMBL" id="KKR06249.1"/>
    </source>
</evidence>
<gene>
    <name evidence="1" type="ORF">UT34_C0001G0289</name>
</gene>